<feature type="signal peptide" evidence="2">
    <location>
        <begin position="1"/>
        <end position="32"/>
    </location>
</feature>
<dbReference type="AlphaFoldDB" id="A0A1N7NRD3"/>
<gene>
    <name evidence="3" type="ORF">SAMN05421790_1101</name>
</gene>
<keyword evidence="4" id="KW-1185">Reference proteome</keyword>
<organism evidence="3 4">
    <name type="scientific">Kroppenstedtia eburnea</name>
    <dbReference type="NCBI Taxonomy" id="714067"/>
    <lineage>
        <taxon>Bacteria</taxon>
        <taxon>Bacillati</taxon>
        <taxon>Bacillota</taxon>
        <taxon>Bacilli</taxon>
        <taxon>Bacillales</taxon>
        <taxon>Thermoactinomycetaceae</taxon>
        <taxon>Kroppenstedtia</taxon>
    </lineage>
</organism>
<dbReference type="SUPFAM" id="SSF53182">
    <property type="entry name" value="Pyrrolidone carboxyl peptidase (pyroglutamate aminopeptidase)"/>
    <property type="match status" value="1"/>
</dbReference>
<dbReference type="Gene3D" id="3.40.630.20">
    <property type="entry name" value="Peptidase C15, pyroglutamyl peptidase I-like"/>
    <property type="match status" value="1"/>
</dbReference>
<evidence type="ECO:0008006" key="5">
    <source>
        <dbReference type="Google" id="ProtNLM"/>
    </source>
</evidence>
<name>A0A1N7NRD3_9BACL</name>
<evidence type="ECO:0000313" key="4">
    <source>
        <dbReference type="Proteomes" id="UP000186795"/>
    </source>
</evidence>
<reference evidence="4" key="1">
    <citation type="submission" date="2017-01" db="EMBL/GenBank/DDBJ databases">
        <authorList>
            <person name="Varghese N."/>
            <person name="Submissions S."/>
        </authorList>
    </citation>
    <scope>NUCLEOTIDE SEQUENCE [LARGE SCALE GENOMIC DNA]</scope>
    <source>
        <strain evidence="4">DSM 45196</strain>
    </source>
</reference>
<dbReference type="EMBL" id="FTOD01000010">
    <property type="protein sequence ID" value="SIT00809.1"/>
    <property type="molecule type" value="Genomic_DNA"/>
</dbReference>
<dbReference type="OrthoDB" id="4555199at2"/>
<accession>A0A1N7NRD3</accession>
<dbReference type="InterPro" id="IPR036440">
    <property type="entry name" value="Peptidase_C15-like_sf"/>
</dbReference>
<evidence type="ECO:0000256" key="2">
    <source>
        <dbReference type="SAM" id="SignalP"/>
    </source>
</evidence>
<proteinExistence type="predicted"/>
<feature type="chain" id="PRO_5012681544" description="Pyrrolidone-carboxylate peptidase (N-terminal pyroglutamyl peptidase)" evidence="2">
    <location>
        <begin position="33"/>
        <end position="432"/>
    </location>
</feature>
<feature type="region of interest" description="Disordered" evidence="1">
    <location>
        <begin position="342"/>
        <end position="366"/>
    </location>
</feature>
<protein>
    <recommendedName>
        <fullName evidence="5">Pyrrolidone-carboxylate peptidase (N-terminal pyroglutamyl peptidase)</fullName>
    </recommendedName>
</protein>
<keyword evidence="2" id="KW-0732">Signal</keyword>
<sequence length="432" mass="48657">MFKKRSSRLCLFLLPVLLTSFLISSGPQGAHAETKTGCFDSRVSITPEEKRITDGAPIPQRILKESRFDRYVDRFEHALCSAPDLRTAEKVVERHSTRLWQTAVDRAQGKRPDLGTLDRYDDRPLYWARLQMTRALRQWKPDFPMTGAQRQELLKQLEYASRGITSVQFPKGKGIKRILVSGFDPYRLEQEFRRSNPSGASALQLDGMRIRTEDGPAVIQAVTFPVRWEDFEDGIVEDAFGPHLTQGPHRIDLMMTISQGGPRRMAIEGYAGRWHTGIDNRLESRSEVTPTVSHWPMPDPLPEFIETTLPVQAMIDAGTGPWPVLRNDEVCEWLPPDFSDPYSCHDGGPTPGSKARSGGGGSYLSNESQYRSNRLRLGLGAQDLPGGHLHIAELEFYPEDPSIHTDPDFQHHRRVTVDQTVSLVKAAARAVH</sequence>
<dbReference type="RefSeq" id="WP_076525760.1">
    <property type="nucleotide sequence ID" value="NZ_CP048103.1"/>
</dbReference>
<evidence type="ECO:0000313" key="3">
    <source>
        <dbReference type="EMBL" id="SIT00809.1"/>
    </source>
</evidence>
<evidence type="ECO:0000256" key="1">
    <source>
        <dbReference type="SAM" id="MobiDB-lite"/>
    </source>
</evidence>
<dbReference type="Proteomes" id="UP000186795">
    <property type="component" value="Unassembled WGS sequence"/>
</dbReference>